<evidence type="ECO:0000313" key="1">
    <source>
        <dbReference type="EMBL" id="CAH1601834.1"/>
    </source>
</evidence>
<gene>
    <name evidence="1" type="ORF">THF1A12_50248</name>
</gene>
<accession>A0AAU9QUK4</accession>
<sequence>MLIKRVLEMFGLLTYDDHQKILSKHSNDLLDARDALRGEKEKVVFMQRMVGDYLISLSFITENSECHSLGQSCRSYEPISYDNVTRGACIVQGWFIDEVMDKRRTANK</sequence>
<protein>
    <submittedName>
        <fullName evidence="1">Uncharacterized protein</fullName>
    </submittedName>
</protein>
<dbReference type="AlphaFoldDB" id="A0AAU9QUK4"/>
<organism evidence="1 2">
    <name type="scientific">Vibrio jasicida</name>
    <dbReference type="NCBI Taxonomy" id="766224"/>
    <lineage>
        <taxon>Bacteria</taxon>
        <taxon>Pseudomonadati</taxon>
        <taxon>Pseudomonadota</taxon>
        <taxon>Gammaproteobacteria</taxon>
        <taxon>Vibrionales</taxon>
        <taxon>Vibrionaceae</taxon>
        <taxon>Vibrio</taxon>
    </lineage>
</organism>
<comment type="caution">
    <text evidence="1">The sequence shown here is derived from an EMBL/GenBank/DDBJ whole genome shotgun (WGS) entry which is preliminary data.</text>
</comment>
<proteinExistence type="predicted"/>
<dbReference type="RefSeq" id="WP_409589812.1">
    <property type="nucleotide sequence ID" value="NZ_CAKMTZ010000104.1"/>
</dbReference>
<name>A0AAU9QUK4_9VIBR</name>
<dbReference type="EMBL" id="CAKMUD010000105">
    <property type="protein sequence ID" value="CAH1601834.1"/>
    <property type="molecule type" value="Genomic_DNA"/>
</dbReference>
<evidence type="ECO:0000313" key="2">
    <source>
        <dbReference type="Proteomes" id="UP001295462"/>
    </source>
</evidence>
<reference evidence="1" key="1">
    <citation type="submission" date="2022-01" db="EMBL/GenBank/DDBJ databases">
        <authorList>
            <person name="Lagorce A."/>
        </authorList>
    </citation>
    <scope>NUCLEOTIDE SEQUENCE</scope>
    <source>
        <strain evidence="1">Th15_F1_A12</strain>
    </source>
</reference>
<dbReference type="Proteomes" id="UP001295462">
    <property type="component" value="Unassembled WGS sequence"/>
</dbReference>